<protein>
    <submittedName>
        <fullName evidence="8">DUF202 domain-containing protein</fullName>
    </submittedName>
</protein>
<evidence type="ECO:0000256" key="4">
    <source>
        <dbReference type="ARBA" id="ARBA00023136"/>
    </source>
</evidence>
<organism evidence="8 9">
    <name type="scientific">Labedella endophytica</name>
    <dbReference type="NCBI Taxonomy" id="1523160"/>
    <lineage>
        <taxon>Bacteria</taxon>
        <taxon>Bacillati</taxon>
        <taxon>Actinomycetota</taxon>
        <taxon>Actinomycetes</taxon>
        <taxon>Micrococcales</taxon>
        <taxon>Microbacteriaceae</taxon>
        <taxon>Labedella</taxon>
    </lineage>
</organism>
<evidence type="ECO:0000313" key="8">
    <source>
        <dbReference type="EMBL" id="RUQ98346.1"/>
    </source>
</evidence>
<feature type="transmembrane region" description="Helical" evidence="6">
    <location>
        <begin position="59"/>
        <end position="79"/>
    </location>
</feature>
<keyword evidence="3 6" id="KW-1133">Transmembrane helix</keyword>
<keyword evidence="9" id="KW-1185">Reference proteome</keyword>
<dbReference type="InterPro" id="IPR003807">
    <property type="entry name" value="DUF202"/>
</dbReference>
<keyword evidence="4 6" id="KW-0472">Membrane</keyword>
<evidence type="ECO:0000313" key="9">
    <source>
        <dbReference type="Proteomes" id="UP000274909"/>
    </source>
</evidence>
<feature type="transmembrane region" description="Helical" evidence="6">
    <location>
        <begin position="35"/>
        <end position="53"/>
    </location>
</feature>
<proteinExistence type="predicted"/>
<dbReference type="EMBL" id="RZGZ01000004">
    <property type="protein sequence ID" value="RUQ98346.1"/>
    <property type="molecule type" value="Genomic_DNA"/>
</dbReference>
<evidence type="ECO:0000259" key="7">
    <source>
        <dbReference type="Pfam" id="PF02656"/>
    </source>
</evidence>
<evidence type="ECO:0000256" key="1">
    <source>
        <dbReference type="ARBA" id="ARBA00004127"/>
    </source>
</evidence>
<name>A0A433JQ83_9MICO</name>
<feature type="transmembrane region" description="Helical" evidence="6">
    <location>
        <begin position="100"/>
        <end position="125"/>
    </location>
</feature>
<dbReference type="Pfam" id="PF02656">
    <property type="entry name" value="DUF202"/>
    <property type="match status" value="1"/>
</dbReference>
<comment type="subcellular location">
    <subcellularLocation>
        <location evidence="1">Endomembrane system</location>
        <topology evidence="1">Multi-pass membrane protein</topology>
    </subcellularLocation>
</comment>
<feature type="region of interest" description="Disordered" evidence="5">
    <location>
        <begin position="1"/>
        <end position="20"/>
    </location>
</feature>
<sequence length="127" mass="13192">MDGTAPGEEFDDRGARPFDPGLQPERTALAWRRTALALVVAAVVGIRVLPTLLGDWAMIPAGAGLVLAVIVLLASHRRYREHHVRLTTSTSDRIALPDGALPALVAATTLAAGIACAVVVVVLALGV</sequence>
<feature type="domain" description="DUF202" evidence="7">
    <location>
        <begin position="19"/>
        <end position="82"/>
    </location>
</feature>
<comment type="caution">
    <text evidence="8">The sequence shown here is derived from an EMBL/GenBank/DDBJ whole genome shotgun (WGS) entry which is preliminary data.</text>
</comment>
<evidence type="ECO:0000256" key="6">
    <source>
        <dbReference type="SAM" id="Phobius"/>
    </source>
</evidence>
<gene>
    <name evidence="8" type="ORF">ELQ94_14525</name>
</gene>
<dbReference type="GO" id="GO:0012505">
    <property type="term" value="C:endomembrane system"/>
    <property type="evidence" value="ECO:0007669"/>
    <property type="project" value="UniProtKB-SubCell"/>
</dbReference>
<dbReference type="Proteomes" id="UP000274909">
    <property type="component" value="Unassembled WGS sequence"/>
</dbReference>
<evidence type="ECO:0000256" key="2">
    <source>
        <dbReference type="ARBA" id="ARBA00022692"/>
    </source>
</evidence>
<evidence type="ECO:0000256" key="3">
    <source>
        <dbReference type="ARBA" id="ARBA00022989"/>
    </source>
</evidence>
<accession>A0A433JQ83</accession>
<reference evidence="8 9" key="1">
    <citation type="submission" date="2018-12" db="EMBL/GenBank/DDBJ databases">
        <authorList>
            <person name="Li F."/>
        </authorList>
    </citation>
    <scope>NUCLEOTIDE SEQUENCE [LARGE SCALE GENOMIC DNA]</scope>
    <source>
        <strain evidence="8 9">EGI 6500705</strain>
    </source>
</reference>
<evidence type="ECO:0000256" key="5">
    <source>
        <dbReference type="SAM" id="MobiDB-lite"/>
    </source>
</evidence>
<keyword evidence="2 6" id="KW-0812">Transmembrane</keyword>
<dbReference type="AlphaFoldDB" id="A0A433JQ83"/>